<protein>
    <submittedName>
        <fullName evidence="1">Uncharacterized protein</fullName>
    </submittedName>
</protein>
<name>A0A810Q7Z6_9FIRM</name>
<dbReference type="AlphaFoldDB" id="A0A810Q7Z6"/>
<reference evidence="1" key="1">
    <citation type="submission" date="2020-09" db="EMBL/GenBank/DDBJ databases">
        <title>New species isolated from human feces.</title>
        <authorList>
            <person name="Kitahara M."/>
            <person name="Shigeno Y."/>
            <person name="Shime M."/>
            <person name="Matsumoto Y."/>
            <person name="Nakamura S."/>
            <person name="Motooka D."/>
            <person name="Fukuoka S."/>
            <person name="Nishikawa H."/>
            <person name="Benno Y."/>
        </authorList>
    </citation>
    <scope>NUCLEOTIDE SEQUENCE</scope>
    <source>
        <strain evidence="1">MM50</strain>
    </source>
</reference>
<dbReference type="EMBL" id="AP023418">
    <property type="protein sequence ID" value="BCK81756.1"/>
    <property type="molecule type" value="Genomic_DNA"/>
</dbReference>
<dbReference type="KEGG" id="vcop:MM50RIKEN_15190"/>
<sequence>MPYYFMRDTPLQALEQLMMSQPGQKPRGGGIYRSPFRYTPEDMACEYCQNYVRKHPCRLCECTCLEERIEAGVLELNAFMWDCFTPSMGPQFRKRMHQQFRERKPQFFQFFLSDAHRRRWTHWRERCWRLSDRNKAALFPLTAYESLWRRMVWKCGNDGFDFQSVRLGGIEPELYSVYQAAKAIAVGCCNITLADLASPELVTDEAFHLITGALLMAKYGDAVLNLEKGVDET</sequence>
<gene>
    <name evidence="1" type="ORF">MM50RIKEN_15190</name>
</gene>
<evidence type="ECO:0000313" key="1">
    <source>
        <dbReference type="EMBL" id="BCK81756.1"/>
    </source>
</evidence>
<organism evidence="1 2">
    <name type="scientific">Vescimonas coprocola</name>
    <dbReference type="NCBI Taxonomy" id="2714355"/>
    <lineage>
        <taxon>Bacteria</taxon>
        <taxon>Bacillati</taxon>
        <taxon>Bacillota</taxon>
        <taxon>Clostridia</taxon>
        <taxon>Eubacteriales</taxon>
        <taxon>Oscillospiraceae</taxon>
        <taxon>Vescimonas</taxon>
    </lineage>
</organism>
<dbReference type="RefSeq" id="WP_213540432.1">
    <property type="nucleotide sequence ID" value="NZ_AP023418.1"/>
</dbReference>
<accession>A0A810Q7Z6</accession>
<evidence type="ECO:0000313" key="2">
    <source>
        <dbReference type="Proteomes" id="UP000681035"/>
    </source>
</evidence>
<keyword evidence="2" id="KW-1185">Reference proteome</keyword>
<proteinExistence type="predicted"/>
<dbReference type="Proteomes" id="UP000681035">
    <property type="component" value="Chromosome"/>
</dbReference>